<protein>
    <recommendedName>
        <fullName evidence="2">DUF4185 domain-containing protein</fullName>
    </recommendedName>
</protein>
<proteinExistence type="predicted"/>
<evidence type="ECO:0008006" key="2">
    <source>
        <dbReference type="Google" id="ProtNLM"/>
    </source>
</evidence>
<dbReference type="AlphaFoldDB" id="X0XPS8"/>
<comment type="caution">
    <text evidence="1">The sequence shown here is derived from an EMBL/GenBank/DDBJ whole genome shotgun (WGS) entry which is preliminary data.</text>
</comment>
<name>X0XPS8_9ZZZZ</name>
<accession>X0XPS8</accession>
<feature type="non-terminal residue" evidence="1">
    <location>
        <position position="1"/>
    </location>
</feature>
<sequence>LAHSDNGGTSFSYTDVVDSGGSVKQGRYPNIVDVGGYDHITYRSEASLYKVMYVTGDVVGGYGSPVEISDASDTSNSKYPLGMHKAASNIFYVPFRVGNVLYVRSNAGGTGWDDIETIGACTTLTECGMTTQPIGVPHAVWNSGRYLYHSIGGGEWSTPVIIHDNVGSVRCYPELCCDSNGRLHLVWFDYVSPWDRLWYKSMSPGGTWGPAYQVSDNASSTVCEPTIGYNASNCVTIGFERDDWA</sequence>
<evidence type="ECO:0000313" key="1">
    <source>
        <dbReference type="EMBL" id="GAG38643.1"/>
    </source>
</evidence>
<organism evidence="1">
    <name type="scientific">marine sediment metagenome</name>
    <dbReference type="NCBI Taxonomy" id="412755"/>
    <lineage>
        <taxon>unclassified sequences</taxon>
        <taxon>metagenomes</taxon>
        <taxon>ecological metagenomes</taxon>
    </lineage>
</organism>
<reference evidence="1" key="1">
    <citation type="journal article" date="2014" name="Front. Microbiol.">
        <title>High frequency of phylogenetically diverse reductive dehalogenase-homologous genes in deep subseafloor sedimentary metagenomes.</title>
        <authorList>
            <person name="Kawai M."/>
            <person name="Futagami T."/>
            <person name="Toyoda A."/>
            <person name="Takaki Y."/>
            <person name="Nishi S."/>
            <person name="Hori S."/>
            <person name="Arai W."/>
            <person name="Tsubouchi T."/>
            <person name="Morono Y."/>
            <person name="Uchiyama I."/>
            <person name="Ito T."/>
            <person name="Fujiyama A."/>
            <person name="Inagaki F."/>
            <person name="Takami H."/>
        </authorList>
    </citation>
    <scope>NUCLEOTIDE SEQUENCE</scope>
    <source>
        <strain evidence="1">Expedition CK06-06</strain>
    </source>
</reference>
<dbReference type="EMBL" id="BARS01047309">
    <property type="protein sequence ID" value="GAG38643.1"/>
    <property type="molecule type" value="Genomic_DNA"/>
</dbReference>
<feature type="non-terminal residue" evidence="1">
    <location>
        <position position="245"/>
    </location>
</feature>
<gene>
    <name evidence="1" type="ORF">S01H1_71078</name>
</gene>